<evidence type="ECO:0000313" key="1">
    <source>
        <dbReference type="EMBL" id="KAJ3495828.1"/>
    </source>
</evidence>
<comment type="caution">
    <text evidence="1">The sequence shown here is derived from an EMBL/GenBank/DDBJ whole genome shotgun (WGS) entry which is preliminary data.</text>
</comment>
<accession>A0ACC1R0F3</accession>
<reference evidence="1" key="1">
    <citation type="submission" date="2022-07" db="EMBL/GenBank/DDBJ databases">
        <title>Genome Sequence of Lecanicillium saksenae.</title>
        <authorList>
            <person name="Buettner E."/>
        </authorList>
    </citation>
    <scope>NUCLEOTIDE SEQUENCE</scope>
    <source>
        <strain evidence="1">VT-O1</strain>
    </source>
</reference>
<dbReference type="EMBL" id="JANAKD010000244">
    <property type="protein sequence ID" value="KAJ3495828.1"/>
    <property type="molecule type" value="Genomic_DNA"/>
</dbReference>
<keyword evidence="2" id="KW-1185">Reference proteome</keyword>
<evidence type="ECO:0000313" key="2">
    <source>
        <dbReference type="Proteomes" id="UP001148737"/>
    </source>
</evidence>
<sequence length="218" mass="24708">MSARPKDKKHENDASAEQVCRREYPANVLMDIFAALTKTMPNLTNMSLSWYEIGKEFVPYLTWGAGNSPPNSEETMKEPANSTFLNREVEYYHLAGFYVSEGDLLAFLKACSPRMFSAHYVQVINGKWAPALEYLCSPESSTESYHFDDIVEFWCLLVFEGPGERRFKFRGPILGPTVLSRHGQLAKQPIEYRLPPSGAARGQSEWPGSEQLKMNLGR</sequence>
<gene>
    <name evidence="1" type="ORF">NLG97_g3106</name>
</gene>
<name>A0ACC1R0F3_9HYPO</name>
<dbReference type="Proteomes" id="UP001148737">
    <property type="component" value="Unassembled WGS sequence"/>
</dbReference>
<proteinExistence type="predicted"/>
<protein>
    <submittedName>
        <fullName evidence="1">Uncharacterized protein</fullName>
    </submittedName>
</protein>
<organism evidence="1 2">
    <name type="scientific">Lecanicillium saksenae</name>
    <dbReference type="NCBI Taxonomy" id="468837"/>
    <lineage>
        <taxon>Eukaryota</taxon>
        <taxon>Fungi</taxon>
        <taxon>Dikarya</taxon>
        <taxon>Ascomycota</taxon>
        <taxon>Pezizomycotina</taxon>
        <taxon>Sordariomycetes</taxon>
        <taxon>Hypocreomycetidae</taxon>
        <taxon>Hypocreales</taxon>
        <taxon>Cordycipitaceae</taxon>
        <taxon>Lecanicillium</taxon>
    </lineage>
</organism>